<keyword evidence="1" id="KW-0812">Transmembrane</keyword>
<dbReference type="EMBL" id="LYMM01000025">
    <property type="protein sequence ID" value="PNU05492.1"/>
    <property type="molecule type" value="Genomic_DNA"/>
</dbReference>
<gene>
    <name evidence="3" type="ORF">A8V01_16035</name>
</gene>
<keyword evidence="4" id="KW-1185">Reference proteome</keyword>
<organism evidence="3 4">
    <name type="scientific">Novosphingobium guangzhouense</name>
    <dbReference type="NCBI Taxonomy" id="1850347"/>
    <lineage>
        <taxon>Bacteria</taxon>
        <taxon>Pseudomonadati</taxon>
        <taxon>Pseudomonadota</taxon>
        <taxon>Alphaproteobacteria</taxon>
        <taxon>Sphingomonadales</taxon>
        <taxon>Sphingomonadaceae</taxon>
        <taxon>Novosphingobium</taxon>
    </lineage>
</organism>
<comment type="caution">
    <text evidence="3">The sequence shown here is derived from an EMBL/GenBank/DDBJ whole genome shotgun (WGS) entry which is preliminary data.</text>
</comment>
<name>A0A2K2G3B0_9SPHN</name>
<proteinExistence type="predicted"/>
<keyword evidence="1" id="KW-0472">Membrane</keyword>
<reference evidence="3 4" key="1">
    <citation type="submission" date="2016-05" db="EMBL/GenBank/DDBJ databases">
        <title>Complete genome sequence of Novosphingobium guangzhouense SA925(T).</title>
        <authorList>
            <person name="Sha S."/>
        </authorList>
    </citation>
    <scope>NUCLEOTIDE SEQUENCE [LARGE SCALE GENOMIC DNA]</scope>
    <source>
        <strain evidence="3 4">SA925</strain>
    </source>
</reference>
<sequence length="290" mass="31563">MHFARHWNRGSPESEFTAFIAVLLIIEAFALPLGWLNAGRTTAWPTGLAIMFWVGAGIVNLATYELATRAARVVMKPWHPSLIAVLVGGAVMGTPVLELCKHLYVEAFQATLVGADLRQPLPSTSPAVVIQRQVLNIGLWVLINGVLVHFHGMRRFGYVRMSASGGDSPLRQARAADTALAEPVAPAQPAFMARIRKPIGPIWAMIAEEHYLRVIGEHGEDLILYRISDAVAELEGRMEGARVHRSYWVASAAVKHSEKSGSSHALVLRNGMRIPVSRGFRSAAAEAGLL</sequence>
<protein>
    <recommendedName>
        <fullName evidence="2">HTH LytTR-type domain-containing protein</fullName>
    </recommendedName>
</protein>
<dbReference type="Gene3D" id="2.40.50.1020">
    <property type="entry name" value="LytTr DNA-binding domain"/>
    <property type="match status" value="1"/>
</dbReference>
<evidence type="ECO:0000313" key="4">
    <source>
        <dbReference type="Proteomes" id="UP000236327"/>
    </source>
</evidence>
<dbReference type="SMART" id="SM00850">
    <property type="entry name" value="LytTR"/>
    <property type="match status" value="1"/>
</dbReference>
<dbReference type="GO" id="GO:0003677">
    <property type="term" value="F:DNA binding"/>
    <property type="evidence" value="ECO:0007669"/>
    <property type="project" value="InterPro"/>
</dbReference>
<dbReference type="Pfam" id="PF04397">
    <property type="entry name" value="LytTR"/>
    <property type="match status" value="1"/>
</dbReference>
<keyword evidence="1" id="KW-1133">Transmembrane helix</keyword>
<dbReference type="RefSeq" id="WP_170065859.1">
    <property type="nucleotide sequence ID" value="NZ_LYMM01000025.1"/>
</dbReference>
<dbReference type="PROSITE" id="PS50930">
    <property type="entry name" value="HTH_LYTTR"/>
    <property type="match status" value="1"/>
</dbReference>
<feature type="transmembrane region" description="Helical" evidence="1">
    <location>
        <begin position="78"/>
        <end position="97"/>
    </location>
</feature>
<evidence type="ECO:0000313" key="3">
    <source>
        <dbReference type="EMBL" id="PNU05492.1"/>
    </source>
</evidence>
<dbReference type="InterPro" id="IPR007492">
    <property type="entry name" value="LytTR_DNA-bd_dom"/>
</dbReference>
<feature type="transmembrane region" description="Helical" evidence="1">
    <location>
        <begin position="134"/>
        <end position="152"/>
    </location>
</feature>
<feature type="transmembrane region" description="Helical" evidence="1">
    <location>
        <begin position="48"/>
        <end position="66"/>
    </location>
</feature>
<feature type="domain" description="HTH LytTR-type" evidence="2">
    <location>
        <begin position="207"/>
        <end position="290"/>
    </location>
</feature>
<accession>A0A2K2G3B0</accession>
<dbReference type="Proteomes" id="UP000236327">
    <property type="component" value="Unassembled WGS sequence"/>
</dbReference>
<dbReference type="AlphaFoldDB" id="A0A2K2G3B0"/>
<evidence type="ECO:0000259" key="2">
    <source>
        <dbReference type="PROSITE" id="PS50930"/>
    </source>
</evidence>
<evidence type="ECO:0000256" key="1">
    <source>
        <dbReference type="SAM" id="Phobius"/>
    </source>
</evidence>
<feature type="transmembrane region" description="Helical" evidence="1">
    <location>
        <begin position="16"/>
        <end position="36"/>
    </location>
</feature>